<evidence type="ECO:0000256" key="4">
    <source>
        <dbReference type="ARBA" id="ARBA00022763"/>
    </source>
</evidence>
<dbReference type="CDD" id="cd03284">
    <property type="entry name" value="ABC_MutS1"/>
    <property type="match status" value="1"/>
</dbReference>
<keyword evidence="4 8" id="KW-0227">DNA damage</keyword>
<reference evidence="10 11" key="1">
    <citation type="submission" date="2016-10" db="EMBL/GenBank/DDBJ databases">
        <authorList>
            <person name="de Groot N.N."/>
        </authorList>
    </citation>
    <scope>NUCLEOTIDE SEQUENCE [LARGE SCALE GENOMIC DNA]</scope>
    <source>
        <strain evidence="10 11">DSM 23995</strain>
    </source>
</reference>
<dbReference type="GO" id="GO:0003684">
    <property type="term" value="F:damaged DNA binding"/>
    <property type="evidence" value="ECO:0007669"/>
    <property type="project" value="UniProtKB-UniRule"/>
</dbReference>
<dbReference type="SMART" id="SM00534">
    <property type="entry name" value="MUTSac"/>
    <property type="match status" value="1"/>
</dbReference>
<dbReference type="InterPro" id="IPR036678">
    <property type="entry name" value="MutS_con_dom_sf"/>
</dbReference>
<dbReference type="InterPro" id="IPR007695">
    <property type="entry name" value="DNA_mismatch_repair_MutS-lik_N"/>
</dbReference>
<feature type="domain" description="DNA mismatch repair proteins mutS family" evidence="9">
    <location>
        <begin position="677"/>
        <end position="693"/>
    </location>
</feature>
<evidence type="ECO:0000256" key="6">
    <source>
        <dbReference type="ARBA" id="ARBA00023125"/>
    </source>
</evidence>
<dbReference type="PIRSF" id="PIRSF037677">
    <property type="entry name" value="DNA_mis_repair_Msh6"/>
    <property type="match status" value="1"/>
</dbReference>
<dbReference type="FunFam" id="3.40.50.300:FF:000896">
    <property type="entry name" value="DNA mismatch repair protein MutS"/>
    <property type="match status" value="1"/>
</dbReference>
<gene>
    <name evidence="8" type="primary">mutS</name>
    <name evidence="10" type="ORF">SAMN05192532_101589</name>
</gene>
<dbReference type="InterPro" id="IPR027417">
    <property type="entry name" value="P-loop_NTPase"/>
</dbReference>
<dbReference type="NCBIfam" id="NF003810">
    <property type="entry name" value="PRK05399.1"/>
    <property type="match status" value="1"/>
</dbReference>
<dbReference type="GO" id="GO:0005524">
    <property type="term" value="F:ATP binding"/>
    <property type="evidence" value="ECO:0007669"/>
    <property type="project" value="UniProtKB-UniRule"/>
</dbReference>
<evidence type="ECO:0000256" key="1">
    <source>
        <dbReference type="ARBA" id="ARBA00006271"/>
    </source>
</evidence>
<proteinExistence type="inferred from homology"/>
<evidence type="ECO:0000256" key="2">
    <source>
        <dbReference type="ARBA" id="ARBA00021982"/>
    </source>
</evidence>
<dbReference type="InterPro" id="IPR000432">
    <property type="entry name" value="DNA_mismatch_repair_MutS_C"/>
</dbReference>
<dbReference type="SMART" id="SM00533">
    <property type="entry name" value="MUTSd"/>
    <property type="match status" value="1"/>
</dbReference>
<dbReference type="PANTHER" id="PTHR11361:SF34">
    <property type="entry name" value="DNA MISMATCH REPAIR PROTEIN MSH1, MITOCHONDRIAL"/>
    <property type="match status" value="1"/>
</dbReference>
<evidence type="ECO:0000256" key="8">
    <source>
        <dbReference type="HAMAP-Rule" id="MF_00096"/>
    </source>
</evidence>
<dbReference type="SUPFAM" id="SSF55271">
    <property type="entry name" value="DNA repair protein MutS, domain I"/>
    <property type="match status" value="1"/>
</dbReference>
<comment type="function">
    <text evidence="8">This protein is involved in the repair of mismatches in DNA. It is possible that it carries out the mismatch recognition step. This protein has a weak ATPase activity.</text>
</comment>
<accession>A0A1I2A0F8</accession>
<evidence type="ECO:0000259" key="9">
    <source>
        <dbReference type="PROSITE" id="PS00486"/>
    </source>
</evidence>
<organism evidence="10 11">
    <name type="scientific">Alteribacillus iranensis</name>
    <dbReference type="NCBI Taxonomy" id="930128"/>
    <lineage>
        <taxon>Bacteria</taxon>
        <taxon>Bacillati</taxon>
        <taxon>Bacillota</taxon>
        <taxon>Bacilli</taxon>
        <taxon>Bacillales</taxon>
        <taxon>Bacillaceae</taxon>
        <taxon>Alteribacillus</taxon>
    </lineage>
</organism>
<dbReference type="GO" id="GO:0005829">
    <property type="term" value="C:cytosol"/>
    <property type="evidence" value="ECO:0007669"/>
    <property type="project" value="TreeGrafter"/>
</dbReference>
<evidence type="ECO:0000256" key="3">
    <source>
        <dbReference type="ARBA" id="ARBA00022741"/>
    </source>
</evidence>
<dbReference type="EMBL" id="FONT01000001">
    <property type="protein sequence ID" value="SFE37584.1"/>
    <property type="molecule type" value="Genomic_DNA"/>
</dbReference>
<dbReference type="InterPro" id="IPR016151">
    <property type="entry name" value="DNA_mismatch_repair_MutS_N"/>
</dbReference>
<dbReference type="InterPro" id="IPR045076">
    <property type="entry name" value="MutS"/>
</dbReference>
<dbReference type="Pfam" id="PF01624">
    <property type="entry name" value="MutS_I"/>
    <property type="match status" value="1"/>
</dbReference>
<feature type="binding site" evidence="8">
    <location>
        <begin position="603"/>
        <end position="610"/>
    </location>
    <ligand>
        <name>ATP</name>
        <dbReference type="ChEBI" id="CHEBI:30616"/>
    </ligand>
</feature>
<dbReference type="PANTHER" id="PTHR11361">
    <property type="entry name" value="DNA MISMATCH REPAIR PROTEIN MUTS FAMILY MEMBER"/>
    <property type="match status" value="1"/>
</dbReference>
<comment type="similarity">
    <text evidence="1 8">Belongs to the DNA mismatch repair MutS family.</text>
</comment>
<evidence type="ECO:0000256" key="5">
    <source>
        <dbReference type="ARBA" id="ARBA00022840"/>
    </source>
</evidence>
<dbReference type="InterPro" id="IPR036187">
    <property type="entry name" value="DNA_mismatch_repair_MutS_sf"/>
</dbReference>
<dbReference type="Gene3D" id="3.40.1170.10">
    <property type="entry name" value="DNA repair protein MutS, domain I"/>
    <property type="match status" value="1"/>
</dbReference>
<dbReference type="SUPFAM" id="SSF52540">
    <property type="entry name" value="P-loop containing nucleoside triphosphate hydrolases"/>
    <property type="match status" value="1"/>
</dbReference>
<protein>
    <recommendedName>
        <fullName evidence="2 8">DNA mismatch repair protein MutS</fullName>
    </recommendedName>
</protein>
<dbReference type="InterPro" id="IPR007696">
    <property type="entry name" value="DNA_mismatch_repair_MutS_core"/>
</dbReference>
<dbReference type="Pfam" id="PF05190">
    <property type="entry name" value="MutS_IV"/>
    <property type="match status" value="1"/>
</dbReference>
<dbReference type="SUPFAM" id="SSF53150">
    <property type="entry name" value="DNA repair protein MutS, domain II"/>
    <property type="match status" value="1"/>
</dbReference>
<dbReference type="SUPFAM" id="SSF48334">
    <property type="entry name" value="DNA repair protein MutS, domain III"/>
    <property type="match status" value="1"/>
</dbReference>
<dbReference type="InterPro" id="IPR005748">
    <property type="entry name" value="DNA_mismatch_repair_MutS"/>
</dbReference>
<evidence type="ECO:0000313" key="11">
    <source>
        <dbReference type="Proteomes" id="UP000199516"/>
    </source>
</evidence>
<dbReference type="GO" id="GO:0030983">
    <property type="term" value="F:mismatched DNA binding"/>
    <property type="evidence" value="ECO:0007669"/>
    <property type="project" value="InterPro"/>
</dbReference>
<dbReference type="Gene3D" id="1.10.1420.10">
    <property type="match status" value="2"/>
</dbReference>
<dbReference type="AlphaFoldDB" id="A0A1I2A0F8"/>
<keyword evidence="5 8" id="KW-0067">ATP-binding</keyword>
<dbReference type="InterPro" id="IPR007861">
    <property type="entry name" value="DNA_mismatch_repair_MutS_clamp"/>
</dbReference>
<dbReference type="FunFam" id="3.40.1170.10:FF:000001">
    <property type="entry name" value="DNA mismatch repair protein MutS"/>
    <property type="match status" value="1"/>
</dbReference>
<dbReference type="Pfam" id="PF00488">
    <property type="entry name" value="MutS_V"/>
    <property type="match status" value="1"/>
</dbReference>
<dbReference type="Gene3D" id="3.30.420.110">
    <property type="entry name" value="MutS, connector domain"/>
    <property type="match status" value="1"/>
</dbReference>
<sequence length="868" mass="99633">MAQETPMMKQYKKIKSEYEDAFLFFRLGDFYELFYDDAVQAARELEITLTRRGSKAEEHIPMCGVPYHSAEHYITTLIEKGYKIAICEQVEDPKTAKGVVKREVVQLITPGTIMEGNAIQEKENNYIAGFYPFEDGTAGFIKADLTTGETRAALLGIDQKTWEREMYRADIKEVVVPPHVDEEWLGEGKLVFSREESTELQDEFHHLCHGLDNDKLLQLAGLLTNYFKRTQKRSLSHLQPIAIYHPSDHMQLDHHSRRNLELVESMREKKKHGSLLWLMDQSVTAMGGRMARKWIEEPLLDRTSIQKRQSLVQSLMENFFVREELRDRLQHVYDLERLAGKTAYGNINPRELVQLRRSLDELPTVYELLNQLHNEYVDELLRSVDDFDELLQLLHEALQEDPPASMTEGDIIKNGYHQQLDEYREASKHGKEWISRLEQKEREETGIKSLKVGFNKVFGYYIEVTKPNIHMLPDGRYDRKQTLTNAERFITPELKEKESLILGAEENSTALEYELFIQLREKVKEYIASLQHAAKVISEIDVLQGFALISERYQFVCPTFSSDRSLIVKDGRHPVVEHMIGQGEYVSNDIVMNKDREMLLITGPNMAGKSTYMRQAALIAIMAQTGCFVPAAHAILPIFDQVFTRIGAADDLASGQSTFMVEMLETRFALQQATPNSLILLDEIGRGTSTYDGMALAQAIVEFIHDNIGAKTFFSTHYHELTALGDQLSKLKNIHVKAIEEEGEIVFLHKVEEGKADRSYGIYVAKLAELPNQVLQRAEQLLSELEADGAGYRAPSTHSAVVEYSSIQDQNAEQLPLFQWESEHTREKSKQNKHLNAIEKDIQDMDVLHLSPIEALEKLYEYQKKLRK</sequence>
<dbReference type="Pfam" id="PF05192">
    <property type="entry name" value="MutS_III"/>
    <property type="match status" value="1"/>
</dbReference>
<dbReference type="PROSITE" id="PS00486">
    <property type="entry name" value="DNA_MISMATCH_REPAIR_2"/>
    <property type="match status" value="1"/>
</dbReference>
<evidence type="ECO:0000256" key="7">
    <source>
        <dbReference type="ARBA" id="ARBA00023204"/>
    </source>
</evidence>
<dbReference type="InterPro" id="IPR017261">
    <property type="entry name" value="DNA_mismatch_repair_MutS/MSH"/>
</dbReference>
<dbReference type="Gene3D" id="3.40.50.300">
    <property type="entry name" value="P-loop containing nucleotide triphosphate hydrolases"/>
    <property type="match status" value="1"/>
</dbReference>
<dbReference type="RefSeq" id="WP_245757782.1">
    <property type="nucleotide sequence ID" value="NZ_FONT01000001.1"/>
</dbReference>
<keyword evidence="7 8" id="KW-0234">DNA repair</keyword>
<dbReference type="GO" id="GO:0140664">
    <property type="term" value="F:ATP-dependent DNA damage sensor activity"/>
    <property type="evidence" value="ECO:0007669"/>
    <property type="project" value="InterPro"/>
</dbReference>
<keyword evidence="11" id="KW-1185">Reference proteome</keyword>
<evidence type="ECO:0000313" key="10">
    <source>
        <dbReference type="EMBL" id="SFE37584.1"/>
    </source>
</evidence>
<dbReference type="NCBIfam" id="TIGR01070">
    <property type="entry name" value="mutS1"/>
    <property type="match status" value="1"/>
</dbReference>
<dbReference type="GO" id="GO:0006298">
    <property type="term" value="P:mismatch repair"/>
    <property type="evidence" value="ECO:0007669"/>
    <property type="project" value="UniProtKB-UniRule"/>
</dbReference>
<keyword evidence="3 8" id="KW-0547">Nucleotide-binding</keyword>
<keyword evidence="6 8" id="KW-0238">DNA-binding</keyword>
<dbReference type="FunFam" id="1.10.1420.10:FF:000007">
    <property type="entry name" value="DNA mismatch repair protein MutS"/>
    <property type="match status" value="1"/>
</dbReference>
<dbReference type="STRING" id="930128.SAMN05192532_101589"/>
<name>A0A1I2A0F8_9BACI</name>
<dbReference type="HAMAP" id="MF_00096">
    <property type="entry name" value="MutS"/>
    <property type="match status" value="1"/>
</dbReference>
<dbReference type="Proteomes" id="UP000199516">
    <property type="component" value="Unassembled WGS sequence"/>
</dbReference>